<accession>A0ACB5TU69</accession>
<gene>
    <name evidence="1" type="ORF">Cboi01_000391200</name>
</gene>
<name>A0ACB5TU69_CANBO</name>
<dbReference type="Proteomes" id="UP001165101">
    <property type="component" value="Unassembled WGS sequence"/>
</dbReference>
<comment type="caution">
    <text evidence="1">The sequence shown here is derived from an EMBL/GenBank/DDBJ whole genome shotgun (WGS) entry which is preliminary data.</text>
</comment>
<protein>
    <submittedName>
        <fullName evidence="1">Unnamed protein product</fullName>
    </submittedName>
</protein>
<dbReference type="EMBL" id="BSXV01002311">
    <property type="protein sequence ID" value="GME95460.1"/>
    <property type="molecule type" value="Genomic_DNA"/>
</dbReference>
<organism evidence="1 2">
    <name type="scientific">Candida boidinii</name>
    <name type="common">Yeast</name>
    <dbReference type="NCBI Taxonomy" id="5477"/>
    <lineage>
        <taxon>Eukaryota</taxon>
        <taxon>Fungi</taxon>
        <taxon>Dikarya</taxon>
        <taxon>Ascomycota</taxon>
        <taxon>Saccharomycotina</taxon>
        <taxon>Pichiomycetes</taxon>
        <taxon>Pichiales</taxon>
        <taxon>Pichiaceae</taxon>
        <taxon>Ogataea</taxon>
        <taxon>Ogataea/Candida clade</taxon>
    </lineage>
</organism>
<sequence>MDPSSLLEQYTQDLSNLPNELHYLLEELKEKDLKLYEIKKSIRKKDAQLHKYIKDHGSLVKHPKEDSLYSKMKSEFDKSKKLQEEKVLLSNTALFLISKHFTKLQNDIEKLERSGVVPPIISAVEDEDQEVSLSDALANLNPKGTGSNTPDASSVNAHSNSHNHSHSAARNRGRANRGRGGTPTAHGHHHSGSHGALPNGTGSGLTISISNPNSRGGSAGASTTPGASGPGGGNSTPGSTGLGTVSGSTRAGSSGVGSSGTGSADRSRSTTPGGGSSSTGNRKKVKSENELSIGDTVTGNNVLTASGSGTNLNLGSTKLTLGLRATDLDHPMPLNTLHIPSASGMAGAEEDGELYCFCQQVSYGNMVACDNSDCKYEWFHYDCVGLKEPPQGIWYCPDCRKGMEILAANKKNRRKRN</sequence>
<evidence type="ECO:0000313" key="1">
    <source>
        <dbReference type="EMBL" id="GME95460.1"/>
    </source>
</evidence>
<keyword evidence="2" id="KW-1185">Reference proteome</keyword>
<proteinExistence type="predicted"/>
<evidence type="ECO:0000313" key="2">
    <source>
        <dbReference type="Proteomes" id="UP001165101"/>
    </source>
</evidence>
<reference evidence="1" key="1">
    <citation type="submission" date="2023-04" db="EMBL/GenBank/DDBJ databases">
        <title>Candida boidinii NBRC 1967.</title>
        <authorList>
            <person name="Ichikawa N."/>
            <person name="Sato H."/>
            <person name="Tonouchi N."/>
        </authorList>
    </citation>
    <scope>NUCLEOTIDE SEQUENCE</scope>
    <source>
        <strain evidence="1">NBRC 1967</strain>
    </source>
</reference>